<dbReference type="AlphaFoldDB" id="A0A1E3PF74"/>
<dbReference type="GO" id="GO:0000329">
    <property type="term" value="C:fungal-type vacuole membrane"/>
    <property type="evidence" value="ECO:0007669"/>
    <property type="project" value="TreeGrafter"/>
</dbReference>
<keyword evidence="4" id="KW-1185">Reference proteome</keyword>
<keyword evidence="1" id="KW-0813">Transport</keyword>
<dbReference type="PANTHER" id="PTHR31806">
    <property type="entry name" value="PURINE-CYTOSINE PERMEASE FCY2-RELATED"/>
    <property type="match status" value="1"/>
</dbReference>
<accession>A0A1E3PF74</accession>
<sequence length="134" mass="15392">MHSIALSTQTVWTIRAYYKFEQFMDNLMNLIGYWLAIYQSISLSEHSIYRKGKLENYEIESWEDPDVLPISISALFAFACSCAGAAVGMSQVWWIGPIAKMIDNGGDISFELCFCFSAIGYNLLRFWELKYIGR</sequence>
<dbReference type="Proteomes" id="UP000095009">
    <property type="component" value="Unassembled WGS sequence"/>
</dbReference>
<dbReference type="GO" id="GO:0015205">
    <property type="term" value="F:nucleobase transmembrane transporter activity"/>
    <property type="evidence" value="ECO:0007669"/>
    <property type="project" value="TreeGrafter"/>
</dbReference>
<dbReference type="OrthoDB" id="2116389at2759"/>
<dbReference type="Gene3D" id="1.10.4160.10">
    <property type="entry name" value="Hydantoin permease"/>
    <property type="match status" value="1"/>
</dbReference>
<dbReference type="STRING" id="857566.A0A1E3PF74"/>
<evidence type="ECO:0000256" key="2">
    <source>
        <dbReference type="SAM" id="Phobius"/>
    </source>
</evidence>
<evidence type="ECO:0000256" key="1">
    <source>
        <dbReference type="ARBA" id="ARBA00022448"/>
    </source>
</evidence>
<organism evidence="3 4">
    <name type="scientific">Nadsonia fulvescens var. elongata DSM 6958</name>
    <dbReference type="NCBI Taxonomy" id="857566"/>
    <lineage>
        <taxon>Eukaryota</taxon>
        <taxon>Fungi</taxon>
        <taxon>Dikarya</taxon>
        <taxon>Ascomycota</taxon>
        <taxon>Saccharomycotina</taxon>
        <taxon>Dipodascomycetes</taxon>
        <taxon>Dipodascales</taxon>
        <taxon>Dipodascales incertae sedis</taxon>
        <taxon>Nadsonia</taxon>
    </lineage>
</organism>
<gene>
    <name evidence="3" type="ORF">NADFUDRAFT_43658</name>
</gene>
<dbReference type="PANTHER" id="PTHR31806:SF1">
    <property type="entry name" value="PURINE-CYTOSINE PERMEASE FCY2-RELATED"/>
    <property type="match status" value="1"/>
</dbReference>
<name>A0A1E3PF74_9ASCO</name>
<dbReference type="GO" id="GO:0015856">
    <property type="term" value="P:cytosine transport"/>
    <property type="evidence" value="ECO:0007669"/>
    <property type="project" value="TreeGrafter"/>
</dbReference>
<feature type="transmembrane region" description="Helical" evidence="2">
    <location>
        <begin position="70"/>
        <end position="96"/>
    </location>
</feature>
<keyword evidence="2" id="KW-0812">Transmembrane</keyword>
<dbReference type="GO" id="GO:0005886">
    <property type="term" value="C:plasma membrane"/>
    <property type="evidence" value="ECO:0007669"/>
    <property type="project" value="TreeGrafter"/>
</dbReference>
<keyword evidence="2" id="KW-0472">Membrane</keyword>
<reference evidence="3 4" key="1">
    <citation type="journal article" date="2016" name="Proc. Natl. Acad. Sci. U.S.A.">
        <title>Comparative genomics of biotechnologically important yeasts.</title>
        <authorList>
            <person name="Riley R."/>
            <person name="Haridas S."/>
            <person name="Wolfe K.H."/>
            <person name="Lopes M.R."/>
            <person name="Hittinger C.T."/>
            <person name="Goeker M."/>
            <person name="Salamov A.A."/>
            <person name="Wisecaver J.H."/>
            <person name="Long T.M."/>
            <person name="Calvey C.H."/>
            <person name="Aerts A.L."/>
            <person name="Barry K.W."/>
            <person name="Choi C."/>
            <person name="Clum A."/>
            <person name="Coughlan A.Y."/>
            <person name="Deshpande S."/>
            <person name="Douglass A.P."/>
            <person name="Hanson S.J."/>
            <person name="Klenk H.-P."/>
            <person name="LaButti K.M."/>
            <person name="Lapidus A."/>
            <person name="Lindquist E.A."/>
            <person name="Lipzen A.M."/>
            <person name="Meier-Kolthoff J.P."/>
            <person name="Ohm R.A."/>
            <person name="Otillar R.P."/>
            <person name="Pangilinan J.L."/>
            <person name="Peng Y."/>
            <person name="Rokas A."/>
            <person name="Rosa C.A."/>
            <person name="Scheuner C."/>
            <person name="Sibirny A.A."/>
            <person name="Slot J.C."/>
            <person name="Stielow J.B."/>
            <person name="Sun H."/>
            <person name="Kurtzman C.P."/>
            <person name="Blackwell M."/>
            <person name="Grigoriev I.V."/>
            <person name="Jeffries T.W."/>
        </authorList>
    </citation>
    <scope>NUCLEOTIDE SEQUENCE [LARGE SCALE GENOMIC DNA]</scope>
    <source>
        <strain evidence="3 4">DSM 6958</strain>
    </source>
</reference>
<protein>
    <submittedName>
        <fullName evidence="3">Uncharacterized protein</fullName>
    </submittedName>
</protein>
<keyword evidence="2" id="KW-1133">Transmembrane helix</keyword>
<evidence type="ECO:0000313" key="3">
    <source>
        <dbReference type="EMBL" id="ODQ64018.1"/>
    </source>
</evidence>
<dbReference type="InterPro" id="IPR026030">
    <property type="entry name" value="Pur-cyt_permease_Fcy2/21/22"/>
</dbReference>
<proteinExistence type="predicted"/>
<evidence type="ECO:0000313" key="4">
    <source>
        <dbReference type="Proteomes" id="UP000095009"/>
    </source>
</evidence>
<dbReference type="EMBL" id="KV454413">
    <property type="protein sequence ID" value="ODQ64018.1"/>
    <property type="molecule type" value="Genomic_DNA"/>
</dbReference>
<feature type="transmembrane region" description="Helical" evidence="2">
    <location>
        <begin position="108"/>
        <end position="127"/>
    </location>
</feature>